<evidence type="ECO:0000256" key="1">
    <source>
        <dbReference type="ARBA" id="ARBA00010617"/>
    </source>
</evidence>
<keyword evidence="4 7" id="KW-0560">Oxidoreductase</keyword>
<evidence type="ECO:0000313" key="9">
    <source>
        <dbReference type="Proteomes" id="UP001268819"/>
    </source>
</evidence>
<dbReference type="CDD" id="cd11068">
    <property type="entry name" value="CYP120A1"/>
    <property type="match status" value="1"/>
</dbReference>
<dbReference type="InterPro" id="IPR002401">
    <property type="entry name" value="Cyt_P450_E_grp-I"/>
</dbReference>
<evidence type="ECO:0000313" key="8">
    <source>
        <dbReference type="EMBL" id="MDR6596772.1"/>
    </source>
</evidence>
<keyword evidence="3 7" id="KW-0479">Metal-binding</keyword>
<dbReference type="PANTHER" id="PTHR24291:SF50">
    <property type="entry name" value="BIFUNCTIONAL ALBAFLAVENONE MONOOXYGENASE_TERPENE SYNTHASE"/>
    <property type="match status" value="1"/>
</dbReference>
<dbReference type="EC" id="1.14.14.1" evidence="8"/>
<evidence type="ECO:0000256" key="5">
    <source>
        <dbReference type="ARBA" id="ARBA00023004"/>
    </source>
</evidence>
<dbReference type="InterPro" id="IPR050196">
    <property type="entry name" value="Cytochrome_P450_Monoox"/>
</dbReference>
<evidence type="ECO:0000256" key="7">
    <source>
        <dbReference type="RuleBase" id="RU000461"/>
    </source>
</evidence>
<comment type="caution">
    <text evidence="8">The sequence shown here is derived from an EMBL/GenBank/DDBJ whole genome shotgun (WGS) entry which is preliminary data.</text>
</comment>
<dbReference type="EMBL" id="JAVDSG010000001">
    <property type="protein sequence ID" value="MDR6596772.1"/>
    <property type="molecule type" value="Genomic_DNA"/>
</dbReference>
<dbReference type="GO" id="GO:0016712">
    <property type="term" value="F:oxidoreductase activity, acting on paired donors, with incorporation or reduction of molecular oxygen, reduced flavin or flavoprotein as one donor, and incorporation of one atom of oxygen"/>
    <property type="evidence" value="ECO:0007669"/>
    <property type="project" value="UniProtKB-EC"/>
</dbReference>
<keyword evidence="9" id="KW-1185">Reference proteome</keyword>
<keyword evidence="2 7" id="KW-0349">Heme</keyword>
<protein>
    <submittedName>
        <fullName evidence="8">Unspecific monooxygenase</fullName>
        <ecNumber evidence="8">1.14.14.1</ecNumber>
    </submittedName>
</protein>
<comment type="similarity">
    <text evidence="1 7">Belongs to the cytochrome P450 family.</text>
</comment>
<name>A0ABU1Q1J2_9PSEU</name>
<dbReference type="PANTHER" id="PTHR24291">
    <property type="entry name" value="CYTOCHROME P450 FAMILY 4"/>
    <property type="match status" value="1"/>
</dbReference>
<dbReference type="RefSeq" id="WP_310309888.1">
    <property type="nucleotide sequence ID" value="NZ_BAAAXB010000001.1"/>
</dbReference>
<sequence>MARPAPTTGAGAVDTTAIPHPRWRLPVVGDVVGTSRRTPVQDSMRLGRGLGPIFTRKFLDLEIVFVAGGALTAELADETRFAKHLAPGVEVLRGIGGDGLFTAYNHEPNWRAAHDVLVPGFTRGAMRGYHRTMVEVTARLVAKWDRGGEVDVSADMTTLTLETIGRVGFGYSFESFERSTAHPFVSAMLGSLRYAQRRNFTFPLVRALFGGRAEERYRRDLAHLAEVVDEVVRARRGEGGGGSDLLGLMLDSGALDEVNIRNQVITFLIAGHETTSGALSFALHYLSRHPEVAERARAEVDAVWGAAEVPEFEQVARLRYVRRVLDEALRLWPTAPAYAREARHDTVLGGRYPVEAGQWVLVLLPLVHRDPEVWPSPESFDPDRFAPDRVRARPAHVYKPFGTGERACIGRQFAIHEATLALGTLLRRYDLVASPDYRLRVAEALTLKPEGFTLTPRRR</sequence>
<dbReference type="InterPro" id="IPR017972">
    <property type="entry name" value="Cyt_P450_CS"/>
</dbReference>
<proteinExistence type="inferred from homology"/>
<dbReference type="PRINTS" id="PR00385">
    <property type="entry name" value="P450"/>
</dbReference>
<evidence type="ECO:0000256" key="6">
    <source>
        <dbReference type="ARBA" id="ARBA00023033"/>
    </source>
</evidence>
<evidence type="ECO:0000256" key="4">
    <source>
        <dbReference type="ARBA" id="ARBA00023002"/>
    </source>
</evidence>
<dbReference type="InterPro" id="IPR036396">
    <property type="entry name" value="Cyt_P450_sf"/>
</dbReference>
<dbReference type="Pfam" id="PF00067">
    <property type="entry name" value="p450"/>
    <property type="match status" value="1"/>
</dbReference>
<dbReference type="SUPFAM" id="SSF48264">
    <property type="entry name" value="Cytochrome P450"/>
    <property type="match status" value="1"/>
</dbReference>
<gene>
    <name evidence="8" type="ORF">J2S66_005156</name>
</gene>
<keyword evidence="6 7" id="KW-0503">Monooxygenase</keyword>
<keyword evidence="5 7" id="KW-0408">Iron</keyword>
<dbReference type="PROSITE" id="PS00086">
    <property type="entry name" value="CYTOCHROME_P450"/>
    <property type="match status" value="1"/>
</dbReference>
<dbReference type="InterPro" id="IPR001128">
    <property type="entry name" value="Cyt_P450"/>
</dbReference>
<reference evidence="8 9" key="1">
    <citation type="submission" date="2023-07" db="EMBL/GenBank/DDBJ databases">
        <title>Sequencing the genomes of 1000 actinobacteria strains.</title>
        <authorList>
            <person name="Klenk H.-P."/>
        </authorList>
    </citation>
    <scope>NUCLEOTIDE SEQUENCE [LARGE SCALE GENOMIC DNA]</scope>
    <source>
        <strain evidence="8 9">DSM 43749</strain>
    </source>
</reference>
<dbReference type="Gene3D" id="1.10.630.10">
    <property type="entry name" value="Cytochrome P450"/>
    <property type="match status" value="1"/>
</dbReference>
<accession>A0ABU1Q1J2</accession>
<evidence type="ECO:0000256" key="3">
    <source>
        <dbReference type="ARBA" id="ARBA00022723"/>
    </source>
</evidence>
<dbReference type="PRINTS" id="PR00463">
    <property type="entry name" value="EP450I"/>
</dbReference>
<evidence type="ECO:0000256" key="2">
    <source>
        <dbReference type="ARBA" id="ARBA00022617"/>
    </source>
</evidence>
<organism evidence="8 9">
    <name type="scientific">Saccharothrix longispora</name>
    <dbReference type="NCBI Taxonomy" id="33920"/>
    <lineage>
        <taxon>Bacteria</taxon>
        <taxon>Bacillati</taxon>
        <taxon>Actinomycetota</taxon>
        <taxon>Actinomycetes</taxon>
        <taxon>Pseudonocardiales</taxon>
        <taxon>Pseudonocardiaceae</taxon>
        <taxon>Saccharothrix</taxon>
    </lineage>
</organism>
<dbReference type="Proteomes" id="UP001268819">
    <property type="component" value="Unassembled WGS sequence"/>
</dbReference>